<evidence type="ECO:0000256" key="1">
    <source>
        <dbReference type="SAM" id="MobiDB-lite"/>
    </source>
</evidence>
<evidence type="ECO:0000259" key="2">
    <source>
        <dbReference type="Pfam" id="PF00078"/>
    </source>
</evidence>
<dbReference type="InterPro" id="IPR036691">
    <property type="entry name" value="Endo/exonu/phosph_ase_sf"/>
</dbReference>
<name>A0A0N4YNZ1_NIPBR</name>
<dbReference type="SUPFAM" id="SSF56219">
    <property type="entry name" value="DNase I-like"/>
    <property type="match status" value="1"/>
</dbReference>
<dbReference type="AlphaFoldDB" id="A0A0N4YNZ1"/>
<dbReference type="Pfam" id="PF00078">
    <property type="entry name" value="RVT_1"/>
    <property type="match status" value="1"/>
</dbReference>
<gene>
    <name evidence="3" type="ORF">NBR_LOCUS18963</name>
</gene>
<dbReference type="CDD" id="cd01650">
    <property type="entry name" value="RT_nLTR_like"/>
    <property type="match status" value="1"/>
</dbReference>
<dbReference type="PANTHER" id="PTHR47027">
    <property type="entry name" value="REVERSE TRANSCRIPTASE DOMAIN-CONTAINING PROTEIN"/>
    <property type="match status" value="1"/>
</dbReference>
<dbReference type="InterPro" id="IPR000477">
    <property type="entry name" value="RT_dom"/>
</dbReference>
<dbReference type="InterPro" id="IPR043502">
    <property type="entry name" value="DNA/RNA_pol_sf"/>
</dbReference>
<reference evidence="5" key="1">
    <citation type="submission" date="2017-02" db="UniProtKB">
        <authorList>
            <consortium name="WormBaseParasite"/>
        </authorList>
    </citation>
    <scope>IDENTIFICATION</scope>
</reference>
<dbReference type="SUPFAM" id="SSF56672">
    <property type="entry name" value="DNA/RNA polymerases"/>
    <property type="match status" value="1"/>
</dbReference>
<dbReference type="Proteomes" id="UP000271162">
    <property type="component" value="Unassembled WGS sequence"/>
</dbReference>
<feature type="domain" description="Reverse transcriptase" evidence="2">
    <location>
        <begin position="442"/>
        <end position="530"/>
    </location>
</feature>
<evidence type="ECO:0000313" key="3">
    <source>
        <dbReference type="EMBL" id="VDL82691.1"/>
    </source>
</evidence>
<protein>
    <submittedName>
        <fullName evidence="5">Reverse transcriptase domain-containing protein</fullName>
    </submittedName>
</protein>
<feature type="compositionally biased region" description="Polar residues" evidence="1">
    <location>
        <begin position="227"/>
        <end position="249"/>
    </location>
</feature>
<organism evidence="5">
    <name type="scientific">Nippostrongylus brasiliensis</name>
    <name type="common">Rat hookworm</name>
    <dbReference type="NCBI Taxonomy" id="27835"/>
    <lineage>
        <taxon>Eukaryota</taxon>
        <taxon>Metazoa</taxon>
        <taxon>Ecdysozoa</taxon>
        <taxon>Nematoda</taxon>
        <taxon>Chromadorea</taxon>
        <taxon>Rhabditida</taxon>
        <taxon>Rhabditina</taxon>
        <taxon>Rhabditomorpha</taxon>
        <taxon>Strongyloidea</taxon>
        <taxon>Heligmosomidae</taxon>
        <taxon>Nippostrongylus</taxon>
    </lineage>
</organism>
<dbReference type="STRING" id="27835.A0A0N4YNZ1"/>
<dbReference type="OMA" id="GACHILF"/>
<evidence type="ECO:0000313" key="4">
    <source>
        <dbReference type="Proteomes" id="UP000271162"/>
    </source>
</evidence>
<accession>A0A0N4YNZ1</accession>
<proteinExistence type="predicted"/>
<dbReference type="Gene3D" id="3.60.10.10">
    <property type="entry name" value="Endonuclease/exonuclease/phosphatase"/>
    <property type="match status" value="1"/>
</dbReference>
<feature type="region of interest" description="Disordered" evidence="1">
    <location>
        <begin position="224"/>
        <end position="253"/>
    </location>
</feature>
<dbReference type="EMBL" id="UYSL01023797">
    <property type="protein sequence ID" value="VDL82691.1"/>
    <property type="molecule type" value="Genomic_DNA"/>
</dbReference>
<reference evidence="3 4" key="2">
    <citation type="submission" date="2018-11" db="EMBL/GenBank/DDBJ databases">
        <authorList>
            <consortium name="Pathogen Informatics"/>
        </authorList>
    </citation>
    <scope>NUCLEOTIDE SEQUENCE [LARGE SCALE GENOMIC DNA]</scope>
</reference>
<dbReference type="PANTHER" id="PTHR47027:SF20">
    <property type="entry name" value="REVERSE TRANSCRIPTASE-LIKE PROTEIN WITH RNA-DIRECTED DNA POLYMERASE DOMAIN"/>
    <property type="match status" value="1"/>
</dbReference>
<evidence type="ECO:0000313" key="5">
    <source>
        <dbReference type="WBParaSite" id="NBR_0001896201-mRNA-1"/>
    </source>
</evidence>
<dbReference type="WBParaSite" id="NBR_0001896201-mRNA-1">
    <property type="protein sequence ID" value="NBR_0001896201-mRNA-1"/>
    <property type="gene ID" value="NBR_0001896201"/>
</dbReference>
<sequence length="559" mass="63531">MLDVASSSLQAPERNDGFHIIQAHARTADSSEELLEEFYEELQDLIRSQKSNCIIIGGDFSVRIGPRRPGDRFIGPNSVEIRNDTGLANFCETPRLYHGNSHFFKTPKRRWTHCSPNGQHVHELDHMLCNRKVFIEVHLTQIRQKQTRIKRIDIEALQSMMDSVSFDMFDDIDEDFSRITNIITTLASKSSEADPNHSSHQYCVLELSNGTELPVIRVQLPDYDAPQNMSLSSPTSQEGQKAGHQNTLKPSHVIKETPPKFRRESAMGACHILFGLDGAPNRSSRSDETQFRSNLVDTQCRVRCQAGNPSTILARKCVRSGAEVYSICDDLRDTHCLEKIQNNLAGDKEGDKGDLANYRPITLLPILYKVFTRCLLSCMKRTLDEEQPIEHAGFRRKFSILDHILTCCRVVETALEYHEPLVLTLIDYHKSLDSEPFHRYVEVAVERGVRQGDPISPNLFLACLESIIHRCNCNEYGISIDGRKLNHLRFADDIVLITRSTDQASRMLEELHKEGANFGPTTNMLKTKLNEFADENSVRVQGDPLEEVTAYVYLGRFRT</sequence>
<keyword evidence="4" id="KW-1185">Reference proteome</keyword>